<dbReference type="InterPro" id="IPR051378">
    <property type="entry name" value="Cell2Cell_Antifungal"/>
</dbReference>
<evidence type="ECO:0000256" key="6">
    <source>
        <dbReference type="ARBA" id="ARBA00022734"/>
    </source>
</evidence>
<dbReference type="AlphaFoldDB" id="A0AAV2GSV6"/>
<dbReference type="GO" id="GO:0005537">
    <property type="term" value="F:D-mannose binding"/>
    <property type="evidence" value="ECO:0007669"/>
    <property type="project" value="UniProtKB-KW"/>
</dbReference>
<evidence type="ECO:0000256" key="4">
    <source>
        <dbReference type="ARBA" id="ARBA00022581"/>
    </source>
</evidence>
<name>A0AAV2GSV6_9ROSI</name>
<dbReference type="InterPro" id="IPR038408">
    <property type="entry name" value="GNK2_sf"/>
</dbReference>
<evidence type="ECO:0000256" key="10">
    <source>
        <dbReference type="ARBA" id="ARBA00023022"/>
    </source>
</evidence>
<comment type="subcellular location">
    <subcellularLocation>
        <location evidence="13">Cell junction</location>
        <location evidence="13">Plasmodesma</location>
    </subcellularLocation>
    <subcellularLocation>
        <location evidence="1">Cell membrane</location>
        <topology evidence="1">Single-pass type I membrane protein</topology>
    </subcellularLocation>
</comment>
<dbReference type="PROSITE" id="PS51473">
    <property type="entry name" value="GNK2"/>
    <property type="match status" value="1"/>
</dbReference>
<keyword evidence="18" id="KW-1185">Reference proteome</keyword>
<dbReference type="GO" id="GO:0005886">
    <property type="term" value="C:plasma membrane"/>
    <property type="evidence" value="ECO:0007669"/>
    <property type="project" value="UniProtKB-SubCell"/>
</dbReference>
<dbReference type="Pfam" id="PF01657">
    <property type="entry name" value="Stress-antifung"/>
    <property type="match status" value="1"/>
</dbReference>
<evidence type="ECO:0000313" key="18">
    <source>
        <dbReference type="Proteomes" id="UP001497516"/>
    </source>
</evidence>
<dbReference type="GO" id="GO:0031640">
    <property type="term" value="P:killing of cells of another organism"/>
    <property type="evidence" value="ECO:0007669"/>
    <property type="project" value="UniProtKB-KW"/>
</dbReference>
<evidence type="ECO:0000256" key="12">
    <source>
        <dbReference type="ARBA" id="ARBA00023157"/>
    </source>
</evidence>
<organism evidence="17 18">
    <name type="scientific">Linum trigynum</name>
    <dbReference type="NCBI Taxonomy" id="586398"/>
    <lineage>
        <taxon>Eukaryota</taxon>
        <taxon>Viridiplantae</taxon>
        <taxon>Streptophyta</taxon>
        <taxon>Embryophyta</taxon>
        <taxon>Tracheophyta</taxon>
        <taxon>Spermatophyta</taxon>
        <taxon>Magnoliopsida</taxon>
        <taxon>eudicotyledons</taxon>
        <taxon>Gunneridae</taxon>
        <taxon>Pentapetalae</taxon>
        <taxon>rosids</taxon>
        <taxon>fabids</taxon>
        <taxon>Malpighiales</taxon>
        <taxon>Linaceae</taxon>
        <taxon>Linum</taxon>
    </lineage>
</organism>
<evidence type="ECO:0000256" key="9">
    <source>
        <dbReference type="ARBA" id="ARBA00022949"/>
    </source>
</evidence>
<dbReference type="PANTHER" id="PTHR32080:SF54">
    <property type="entry name" value="GNK2-HOMOLOGOUS DOMAIN-CONTAINING PROTEIN"/>
    <property type="match status" value="1"/>
</dbReference>
<evidence type="ECO:0000256" key="1">
    <source>
        <dbReference type="ARBA" id="ARBA00004251"/>
    </source>
</evidence>
<keyword evidence="7" id="KW-0677">Repeat</keyword>
<feature type="domain" description="Gnk2-homologous" evidence="16">
    <location>
        <begin position="30"/>
        <end position="138"/>
    </location>
</feature>
<keyword evidence="5 15" id="KW-0732">Signal</keyword>
<keyword evidence="12" id="KW-1015">Disulfide bond</keyword>
<evidence type="ECO:0000259" key="16">
    <source>
        <dbReference type="PROSITE" id="PS51473"/>
    </source>
</evidence>
<keyword evidence="3" id="KW-0295">Fungicide</keyword>
<evidence type="ECO:0000256" key="5">
    <source>
        <dbReference type="ARBA" id="ARBA00022729"/>
    </source>
</evidence>
<keyword evidence="2" id="KW-0929">Antimicrobial</keyword>
<comment type="similarity">
    <text evidence="14">Belongs to the cysteine-rich repeat secretory protein family. Plasmodesmata-located proteins (PDLD) subfamily.</text>
</comment>
<evidence type="ECO:0000256" key="7">
    <source>
        <dbReference type="ARBA" id="ARBA00022737"/>
    </source>
</evidence>
<keyword evidence="6" id="KW-0430">Lectin</keyword>
<dbReference type="EMBL" id="OZ034822">
    <property type="protein sequence ID" value="CAL1413789.1"/>
    <property type="molecule type" value="Genomic_DNA"/>
</dbReference>
<evidence type="ECO:0000256" key="8">
    <source>
        <dbReference type="ARBA" id="ARBA00022821"/>
    </source>
</evidence>
<dbReference type="Proteomes" id="UP001497516">
    <property type="component" value="Chromosome 9"/>
</dbReference>
<dbReference type="PANTHER" id="PTHR32080">
    <property type="entry name" value="ANTIFUNGAL PROTEIN GINKBILOBIN-2-LIKE"/>
    <property type="match status" value="1"/>
</dbReference>
<keyword evidence="11" id="KW-0465">Mannose-binding</keyword>
<keyword evidence="9" id="KW-0965">Cell junction</keyword>
<evidence type="ECO:0000256" key="14">
    <source>
        <dbReference type="ARBA" id="ARBA00038393"/>
    </source>
</evidence>
<dbReference type="GO" id="GO:0050832">
    <property type="term" value="P:defense response to fungus"/>
    <property type="evidence" value="ECO:0007669"/>
    <property type="project" value="UniProtKB-KW"/>
</dbReference>
<evidence type="ECO:0000313" key="17">
    <source>
        <dbReference type="EMBL" id="CAL1413789.1"/>
    </source>
</evidence>
<dbReference type="Gene3D" id="3.30.430.20">
    <property type="entry name" value="Gnk2 domain, C-X8-C-X2-C motif"/>
    <property type="match status" value="1"/>
</dbReference>
<dbReference type="CDD" id="cd23509">
    <property type="entry name" value="Gnk2-like"/>
    <property type="match status" value="1"/>
</dbReference>
<feature type="chain" id="PRO_5043326532" description="Gnk2-homologous domain-containing protein" evidence="15">
    <location>
        <begin position="24"/>
        <end position="138"/>
    </location>
</feature>
<keyword evidence="10" id="KW-0044">Antibiotic</keyword>
<accession>A0AAV2GSV6</accession>
<feature type="signal peptide" evidence="15">
    <location>
        <begin position="1"/>
        <end position="23"/>
    </location>
</feature>
<evidence type="ECO:0000256" key="11">
    <source>
        <dbReference type="ARBA" id="ARBA00023035"/>
    </source>
</evidence>
<dbReference type="GO" id="GO:0042742">
    <property type="term" value="P:defense response to bacterium"/>
    <property type="evidence" value="ECO:0007669"/>
    <property type="project" value="UniProtKB-KW"/>
</dbReference>
<gene>
    <name evidence="17" type="ORF">LTRI10_LOCUS52994</name>
</gene>
<protein>
    <recommendedName>
        <fullName evidence="16">Gnk2-homologous domain-containing protein</fullName>
    </recommendedName>
</protein>
<evidence type="ECO:0000256" key="13">
    <source>
        <dbReference type="ARBA" id="ARBA00024184"/>
    </source>
</evidence>
<evidence type="ECO:0000256" key="3">
    <source>
        <dbReference type="ARBA" id="ARBA00022577"/>
    </source>
</evidence>
<evidence type="ECO:0000256" key="2">
    <source>
        <dbReference type="ARBA" id="ARBA00022529"/>
    </source>
</evidence>
<keyword evidence="8" id="KW-0611">Plant defense</keyword>
<reference evidence="17 18" key="1">
    <citation type="submission" date="2024-04" db="EMBL/GenBank/DDBJ databases">
        <authorList>
            <person name="Fracassetti M."/>
        </authorList>
    </citation>
    <scope>NUCLEOTIDE SEQUENCE [LARGE SCALE GENOMIC DNA]</scope>
</reference>
<proteinExistence type="inferred from homology"/>
<dbReference type="InterPro" id="IPR002902">
    <property type="entry name" value="GNK2"/>
</dbReference>
<keyword evidence="4" id="KW-0945">Host-virus interaction</keyword>
<evidence type="ECO:0000256" key="15">
    <source>
        <dbReference type="SAM" id="SignalP"/>
    </source>
</evidence>
<dbReference type="GO" id="GO:0009506">
    <property type="term" value="C:plasmodesma"/>
    <property type="evidence" value="ECO:0007669"/>
    <property type="project" value="UniProtKB-SubCell"/>
</dbReference>
<sequence>MTKTTLLLSAALMLFCFLGFSVAADAAKSVEYKSRNCSAERYRPGDQRKHSISVVLTQLVSEAVDRITFNNKDYRADYPPQKPIVYGHAHCLWTFGIKSTCRSCVRAAKKLLLHGCPHKVGASIELEDCSLRYENHFI</sequence>